<feature type="compositionally biased region" description="Basic and acidic residues" evidence="1">
    <location>
        <begin position="318"/>
        <end position="330"/>
    </location>
</feature>
<evidence type="ECO:0000313" key="2">
    <source>
        <dbReference type="EnsemblMetazoa" id="GPAI000475-PA"/>
    </source>
</evidence>
<dbReference type="AlphaFoldDB" id="A0A1A9Z0R4"/>
<dbReference type="VEuPathDB" id="VectorBase:GPAI000475"/>
<dbReference type="EnsemblMetazoa" id="GPAI000475-RA">
    <property type="protein sequence ID" value="GPAI000475-PA"/>
    <property type="gene ID" value="GPAI000475"/>
</dbReference>
<protein>
    <submittedName>
        <fullName evidence="2">Uncharacterized protein</fullName>
    </submittedName>
</protein>
<sequence>MPEQIRYEEEIMSLADSRSYVQTLVNFDNLASSQNFTSCEELLSQSVELSTNGSELHITDAQLIECCNKVEAATKEVKKVNNIDAPKRGDKTIMDLIFEDFSTTPFKSPISSPERSPLFILREKPKHFYSRKKSSDSILVAPDLDYNDIEKNDTHNENEGVVEIGISENYNWDEDDNDLFLSISTQEILDQNNFPSTSQFPVNKEIIQGRISNKSMESKFRNTANSSAQIANKTSFQSEKENFKAVYKKKTKVFQTANGKNVLISEKGKKLVEGLLNEFRRSESDAYYQTLKTSSKSDEASVSSLLAKKSSKEINPTSRDHSTFQKEESNNFRSPN</sequence>
<name>A0A1A9Z0R4_GLOPL</name>
<evidence type="ECO:0000256" key="1">
    <source>
        <dbReference type="SAM" id="MobiDB-lite"/>
    </source>
</evidence>
<reference evidence="3" key="1">
    <citation type="submission" date="2014-03" db="EMBL/GenBank/DDBJ databases">
        <authorList>
            <person name="Aksoy S."/>
            <person name="Warren W."/>
            <person name="Wilson R.K."/>
        </authorList>
    </citation>
    <scope>NUCLEOTIDE SEQUENCE [LARGE SCALE GENOMIC DNA]</scope>
    <source>
        <strain evidence="3">IAEA</strain>
    </source>
</reference>
<dbReference type="Proteomes" id="UP000092445">
    <property type="component" value="Unassembled WGS sequence"/>
</dbReference>
<reference evidence="2" key="2">
    <citation type="submission" date="2020-05" db="UniProtKB">
        <authorList>
            <consortium name="EnsemblMetazoa"/>
        </authorList>
    </citation>
    <scope>IDENTIFICATION</scope>
    <source>
        <strain evidence="2">IAEA</strain>
    </source>
</reference>
<evidence type="ECO:0000313" key="3">
    <source>
        <dbReference type="Proteomes" id="UP000092445"/>
    </source>
</evidence>
<proteinExistence type="predicted"/>
<accession>A0A1A9Z0R4</accession>
<keyword evidence="3" id="KW-1185">Reference proteome</keyword>
<organism evidence="2 3">
    <name type="scientific">Glossina pallidipes</name>
    <name type="common">Tsetse fly</name>
    <dbReference type="NCBI Taxonomy" id="7398"/>
    <lineage>
        <taxon>Eukaryota</taxon>
        <taxon>Metazoa</taxon>
        <taxon>Ecdysozoa</taxon>
        <taxon>Arthropoda</taxon>
        <taxon>Hexapoda</taxon>
        <taxon>Insecta</taxon>
        <taxon>Pterygota</taxon>
        <taxon>Neoptera</taxon>
        <taxon>Endopterygota</taxon>
        <taxon>Diptera</taxon>
        <taxon>Brachycera</taxon>
        <taxon>Muscomorpha</taxon>
        <taxon>Hippoboscoidea</taxon>
        <taxon>Glossinidae</taxon>
        <taxon>Glossina</taxon>
    </lineage>
</organism>
<feature type="region of interest" description="Disordered" evidence="1">
    <location>
        <begin position="292"/>
        <end position="336"/>
    </location>
</feature>